<keyword evidence="2" id="KW-1185">Reference proteome</keyword>
<dbReference type="KEGG" id="lnu:N7U66_06555"/>
<dbReference type="RefSeq" id="WP_267677806.1">
    <property type="nucleotide sequence ID" value="NZ_CP113088.1"/>
</dbReference>
<gene>
    <name evidence="1" type="ORF">N7U66_06555</name>
</gene>
<dbReference type="AlphaFoldDB" id="A0A9E8SI06"/>
<evidence type="ECO:0000313" key="2">
    <source>
        <dbReference type="Proteomes" id="UP001164705"/>
    </source>
</evidence>
<reference evidence="1" key="1">
    <citation type="submission" date="2022-11" db="EMBL/GenBank/DDBJ databases">
        <title>Lacinutrix neustonica HL-RS19T sp. nov., isolated from the surface microlayer sample of brackish Lake Shihwa.</title>
        <authorList>
            <person name="Choi J.Y."/>
            <person name="Hwang C.Y."/>
        </authorList>
    </citation>
    <scope>NUCLEOTIDE SEQUENCE</scope>
    <source>
        <strain evidence="1">HL-RS19</strain>
    </source>
</reference>
<dbReference type="Proteomes" id="UP001164705">
    <property type="component" value="Chromosome"/>
</dbReference>
<organism evidence="1 2">
    <name type="scientific">Lacinutrix neustonica</name>
    <dbReference type="NCBI Taxonomy" id="2980107"/>
    <lineage>
        <taxon>Bacteria</taxon>
        <taxon>Pseudomonadati</taxon>
        <taxon>Bacteroidota</taxon>
        <taxon>Flavobacteriia</taxon>
        <taxon>Flavobacteriales</taxon>
        <taxon>Flavobacteriaceae</taxon>
        <taxon>Lacinutrix</taxon>
    </lineage>
</organism>
<sequence>MTFTKHLAARSNNTVEDTQVLFNMIETILNSDTIKTEALEKLNTSIEKFKSNNTWKNNI</sequence>
<proteinExistence type="predicted"/>
<name>A0A9E8SI06_9FLAO</name>
<dbReference type="EMBL" id="CP113088">
    <property type="protein sequence ID" value="WAC03230.1"/>
    <property type="molecule type" value="Genomic_DNA"/>
</dbReference>
<accession>A0A9E8SI06</accession>
<evidence type="ECO:0000313" key="1">
    <source>
        <dbReference type="EMBL" id="WAC03230.1"/>
    </source>
</evidence>
<protein>
    <submittedName>
        <fullName evidence="1">Uncharacterized protein</fullName>
    </submittedName>
</protein>